<feature type="repeat" description="TPR" evidence="1">
    <location>
        <begin position="441"/>
        <end position="474"/>
    </location>
</feature>
<dbReference type="OMA" id="YAESSHC"/>
<dbReference type="PANTHER" id="PTHR46575:SF1">
    <property type="entry name" value="AMYLOID PROTEIN-BINDING PROTEIN 2"/>
    <property type="match status" value="1"/>
</dbReference>
<dbReference type="AlphaFoldDB" id="A0A336LMB2"/>
<accession>A0A336LMB2</accession>
<dbReference type="GO" id="GO:0006886">
    <property type="term" value="P:intracellular protein transport"/>
    <property type="evidence" value="ECO:0007669"/>
    <property type="project" value="InterPro"/>
</dbReference>
<dbReference type="GO" id="GO:0043161">
    <property type="term" value="P:proteasome-mediated ubiquitin-dependent protein catabolic process"/>
    <property type="evidence" value="ECO:0007669"/>
    <property type="project" value="TreeGrafter"/>
</dbReference>
<dbReference type="InterPro" id="IPR019734">
    <property type="entry name" value="TPR_rpt"/>
</dbReference>
<dbReference type="SMART" id="SM00028">
    <property type="entry name" value="TPR"/>
    <property type="match status" value="3"/>
</dbReference>
<dbReference type="Pfam" id="PF13424">
    <property type="entry name" value="TPR_12"/>
    <property type="match status" value="1"/>
</dbReference>
<dbReference type="GO" id="GO:1990756">
    <property type="term" value="F:ubiquitin-like ligase-substrate adaptor activity"/>
    <property type="evidence" value="ECO:0007669"/>
    <property type="project" value="TreeGrafter"/>
</dbReference>
<evidence type="ECO:0000256" key="1">
    <source>
        <dbReference type="PROSITE-ProRule" id="PRU00339"/>
    </source>
</evidence>
<evidence type="ECO:0000313" key="2">
    <source>
        <dbReference type="EMBL" id="SSX17759.1"/>
    </source>
</evidence>
<organism evidence="2">
    <name type="scientific">Culicoides sonorensis</name>
    <name type="common">Biting midge</name>
    <dbReference type="NCBI Taxonomy" id="179676"/>
    <lineage>
        <taxon>Eukaryota</taxon>
        <taxon>Metazoa</taxon>
        <taxon>Ecdysozoa</taxon>
        <taxon>Arthropoda</taxon>
        <taxon>Hexapoda</taxon>
        <taxon>Insecta</taxon>
        <taxon>Pterygota</taxon>
        <taxon>Neoptera</taxon>
        <taxon>Endopterygota</taxon>
        <taxon>Diptera</taxon>
        <taxon>Nematocera</taxon>
        <taxon>Chironomoidea</taxon>
        <taxon>Ceratopogonidae</taxon>
        <taxon>Ceratopogoninae</taxon>
        <taxon>Culicoides</taxon>
        <taxon>Monoculicoides</taxon>
    </lineage>
</organism>
<dbReference type="PANTHER" id="PTHR46575">
    <property type="entry name" value="AMYLOID PROTEIN-BINDING PROTEIN 2"/>
    <property type="match status" value="1"/>
</dbReference>
<gene>
    <name evidence="2" type="primary">CSON003320</name>
</gene>
<name>A0A336LMB2_CULSO</name>
<dbReference type="InterPro" id="IPR011990">
    <property type="entry name" value="TPR-like_helical_dom_sf"/>
</dbReference>
<dbReference type="GO" id="GO:0031462">
    <property type="term" value="C:Cul2-RING ubiquitin ligase complex"/>
    <property type="evidence" value="ECO:0007669"/>
    <property type="project" value="TreeGrafter"/>
</dbReference>
<dbReference type="SUPFAM" id="SSF48452">
    <property type="entry name" value="TPR-like"/>
    <property type="match status" value="2"/>
</dbReference>
<proteinExistence type="predicted"/>
<dbReference type="PROSITE" id="PS50005">
    <property type="entry name" value="TPR"/>
    <property type="match status" value="1"/>
</dbReference>
<dbReference type="Pfam" id="PF13374">
    <property type="entry name" value="TPR_10"/>
    <property type="match status" value="1"/>
</dbReference>
<protein>
    <submittedName>
        <fullName evidence="2">CSON003320 protein</fullName>
    </submittedName>
</protein>
<sequence length="599" mass="68768">MNQDTSLYKISLQSICHNIKFMNSKKLKSLPPSVLVDLFETMVEYKLWDRLYLELSDLDCIFRILRFGPNKRQSVINCVAQLMQHFNICERLCQLFYELECIKSGKTKNLREAVNCGMLIGGFLSECGWLSNALDILSKVFEKVQILLKTSPSHDTNYLALNCTQKLLYVQSAFCCFKDAAITTAQALDIISELLSSSSSEITSQRLPSALIASVYTQISVLHFHRSEYILSYDWSCRALKYLKQDTPDKITIDVLRQAAKACVVKRKFQCANLLIKQAVARARKVFGESHLKYSDALMDYGFFLLNVDSTTKSVNVYKKALEIKQNILGSHNIFVAIAHEDLAYALYVLEYNSGRFDTALNHISVCIDIMAELVQDNQLMQASAKRVKALILEEIALDSMPLPTNSDRKSQPMLQESEKLHLAALNLSLEAFGKNNVQTAKHYGNLGRLYQSMCEYDKAERMHKKAIKIKSDLLGCYDYEVGLSIGHLASLYNYHMEKYREAEELYLKSIHINLKLFGRAYSGLEYDYRGLIHIYELTEDHENWIKYHNIMEDWRALRSGYEDGQKPLYDDIHEDGSMEEVTKKFFEMNANEETEVQA</sequence>
<dbReference type="InterPro" id="IPR042476">
    <property type="entry name" value="APPBP2"/>
</dbReference>
<reference evidence="2" key="1">
    <citation type="submission" date="2018-07" db="EMBL/GenBank/DDBJ databases">
        <authorList>
            <person name="Quirk P.G."/>
            <person name="Krulwich T.A."/>
        </authorList>
    </citation>
    <scope>NUCLEOTIDE SEQUENCE</scope>
</reference>
<dbReference type="Gene3D" id="1.25.40.10">
    <property type="entry name" value="Tetratricopeptide repeat domain"/>
    <property type="match status" value="2"/>
</dbReference>
<dbReference type="VEuPathDB" id="VectorBase:CSON003320"/>
<keyword evidence="1" id="KW-0802">TPR repeat</keyword>
<dbReference type="EMBL" id="UFQT01000015">
    <property type="protein sequence ID" value="SSX17759.1"/>
    <property type="molecule type" value="Genomic_DNA"/>
</dbReference>